<protein>
    <submittedName>
        <fullName evidence="1">Uncharacterized protein</fullName>
    </submittedName>
</protein>
<evidence type="ECO:0000313" key="2">
    <source>
        <dbReference type="Proteomes" id="UP000006729"/>
    </source>
</evidence>
<sequence>MVHGPDPFCGIDGEKQVAGLPSDAYKRKMKMKMVGGLQFVLESFKNQFTPQNNIEIWIYISIVLKYWAQLMRRLQE</sequence>
<organism evidence="1 2">
    <name type="scientific">Populus trichocarpa</name>
    <name type="common">Western balsam poplar</name>
    <name type="synonym">Populus balsamifera subsp. trichocarpa</name>
    <dbReference type="NCBI Taxonomy" id="3694"/>
    <lineage>
        <taxon>Eukaryota</taxon>
        <taxon>Viridiplantae</taxon>
        <taxon>Streptophyta</taxon>
        <taxon>Embryophyta</taxon>
        <taxon>Tracheophyta</taxon>
        <taxon>Spermatophyta</taxon>
        <taxon>Magnoliopsida</taxon>
        <taxon>eudicotyledons</taxon>
        <taxon>Gunneridae</taxon>
        <taxon>Pentapetalae</taxon>
        <taxon>rosids</taxon>
        <taxon>fabids</taxon>
        <taxon>Malpighiales</taxon>
        <taxon>Salicaceae</taxon>
        <taxon>Saliceae</taxon>
        <taxon>Populus</taxon>
    </lineage>
</organism>
<keyword evidence="2" id="KW-1185">Reference proteome</keyword>
<gene>
    <name evidence="1" type="ORF">POPTR_015G143150</name>
</gene>
<accession>A0A3N7G404</accession>
<name>A0A3N7G404_POPTR</name>
<dbReference type="Proteomes" id="UP000006729">
    <property type="component" value="Chromosome 15"/>
</dbReference>
<dbReference type="InParanoid" id="A0A3N7G404"/>
<dbReference type="EMBL" id="CM009304">
    <property type="protein sequence ID" value="RQP01056.1"/>
    <property type="molecule type" value="Genomic_DNA"/>
</dbReference>
<proteinExistence type="predicted"/>
<dbReference type="AlphaFoldDB" id="A0A3N7G404"/>
<evidence type="ECO:0000313" key="1">
    <source>
        <dbReference type="EMBL" id="RQP01056.1"/>
    </source>
</evidence>
<reference evidence="1 2" key="1">
    <citation type="journal article" date="2006" name="Science">
        <title>The genome of black cottonwood, Populus trichocarpa (Torr. &amp; Gray).</title>
        <authorList>
            <person name="Tuskan G.A."/>
            <person name="Difazio S."/>
            <person name="Jansson S."/>
            <person name="Bohlmann J."/>
            <person name="Grigoriev I."/>
            <person name="Hellsten U."/>
            <person name="Putnam N."/>
            <person name="Ralph S."/>
            <person name="Rombauts S."/>
            <person name="Salamov A."/>
            <person name="Schein J."/>
            <person name="Sterck L."/>
            <person name="Aerts A."/>
            <person name="Bhalerao R.R."/>
            <person name="Bhalerao R.P."/>
            <person name="Blaudez D."/>
            <person name="Boerjan W."/>
            <person name="Brun A."/>
            <person name="Brunner A."/>
            <person name="Busov V."/>
            <person name="Campbell M."/>
            <person name="Carlson J."/>
            <person name="Chalot M."/>
            <person name="Chapman J."/>
            <person name="Chen G.L."/>
            <person name="Cooper D."/>
            <person name="Coutinho P.M."/>
            <person name="Couturier J."/>
            <person name="Covert S."/>
            <person name="Cronk Q."/>
            <person name="Cunningham R."/>
            <person name="Davis J."/>
            <person name="Degroeve S."/>
            <person name="Dejardin A."/>
            <person name="Depamphilis C."/>
            <person name="Detter J."/>
            <person name="Dirks B."/>
            <person name="Dubchak I."/>
            <person name="Duplessis S."/>
            <person name="Ehlting J."/>
            <person name="Ellis B."/>
            <person name="Gendler K."/>
            <person name="Goodstein D."/>
            <person name="Gribskov M."/>
            <person name="Grimwood J."/>
            <person name="Groover A."/>
            <person name="Gunter L."/>
            <person name="Hamberger B."/>
            <person name="Heinze B."/>
            <person name="Helariutta Y."/>
            <person name="Henrissat B."/>
            <person name="Holligan D."/>
            <person name="Holt R."/>
            <person name="Huang W."/>
            <person name="Islam-Faridi N."/>
            <person name="Jones S."/>
            <person name="Jones-Rhoades M."/>
            <person name="Jorgensen R."/>
            <person name="Joshi C."/>
            <person name="Kangasjarvi J."/>
            <person name="Karlsson J."/>
            <person name="Kelleher C."/>
            <person name="Kirkpatrick R."/>
            <person name="Kirst M."/>
            <person name="Kohler A."/>
            <person name="Kalluri U."/>
            <person name="Larimer F."/>
            <person name="Leebens-Mack J."/>
            <person name="Leple J.C."/>
            <person name="Locascio P."/>
            <person name="Lou Y."/>
            <person name="Lucas S."/>
            <person name="Martin F."/>
            <person name="Montanini B."/>
            <person name="Napoli C."/>
            <person name="Nelson D.R."/>
            <person name="Nelson C."/>
            <person name="Nieminen K."/>
            <person name="Nilsson O."/>
            <person name="Pereda V."/>
            <person name="Peter G."/>
            <person name="Philippe R."/>
            <person name="Pilate G."/>
            <person name="Poliakov A."/>
            <person name="Razumovskaya J."/>
            <person name="Richardson P."/>
            <person name="Rinaldi C."/>
            <person name="Ritland K."/>
            <person name="Rouze P."/>
            <person name="Ryaboy D."/>
            <person name="Schmutz J."/>
            <person name="Schrader J."/>
            <person name="Segerman B."/>
            <person name="Shin H."/>
            <person name="Siddiqui A."/>
            <person name="Sterky F."/>
            <person name="Terry A."/>
            <person name="Tsai C.J."/>
            <person name="Uberbacher E."/>
            <person name="Unneberg P."/>
            <person name="Vahala J."/>
            <person name="Wall K."/>
            <person name="Wessler S."/>
            <person name="Yang G."/>
            <person name="Yin T."/>
            <person name="Douglas C."/>
            <person name="Marra M."/>
            <person name="Sandberg G."/>
            <person name="Van de Peer Y."/>
            <person name="Rokhsar D."/>
        </authorList>
    </citation>
    <scope>NUCLEOTIDE SEQUENCE [LARGE SCALE GENOMIC DNA]</scope>
    <source>
        <strain evidence="2">cv. Nisqually</strain>
    </source>
</reference>